<protein>
    <submittedName>
        <fullName evidence="1">Uncharacterized protein</fullName>
    </submittedName>
</protein>
<organism evidence="1 2">
    <name type="scientific">Tropicimonas isoalkanivorans</name>
    <dbReference type="NCBI Taxonomy" id="441112"/>
    <lineage>
        <taxon>Bacteria</taxon>
        <taxon>Pseudomonadati</taxon>
        <taxon>Pseudomonadota</taxon>
        <taxon>Alphaproteobacteria</taxon>
        <taxon>Rhodobacterales</taxon>
        <taxon>Roseobacteraceae</taxon>
        <taxon>Tropicimonas</taxon>
    </lineage>
</organism>
<keyword evidence="2" id="KW-1185">Reference proteome</keyword>
<gene>
    <name evidence="1" type="ORF">SAMN04488094_10558</name>
</gene>
<dbReference type="Proteomes" id="UP000198728">
    <property type="component" value="Unassembled WGS sequence"/>
</dbReference>
<sequence>MIVTTTLAVEDRQTEVSCGISRGEAIDMESAPRYRFCGIERHAAKRAVLESAANTVVVDYDAMNATCHVLATGTAVRLG</sequence>
<name>A0A1I1JC17_9RHOB</name>
<evidence type="ECO:0000313" key="1">
    <source>
        <dbReference type="EMBL" id="SFC46084.1"/>
    </source>
</evidence>
<proteinExistence type="predicted"/>
<evidence type="ECO:0000313" key="2">
    <source>
        <dbReference type="Proteomes" id="UP000198728"/>
    </source>
</evidence>
<dbReference type="STRING" id="441112.SAMN04488094_10558"/>
<dbReference type="AlphaFoldDB" id="A0A1I1JC17"/>
<accession>A0A1I1JC17</accession>
<dbReference type="EMBL" id="FOLG01000005">
    <property type="protein sequence ID" value="SFC46084.1"/>
    <property type="molecule type" value="Genomic_DNA"/>
</dbReference>
<reference evidence="1 2" key="1">
    <citation type="submission" date="2016-10" db="EMBL/GenBank/DDBJ databases">
        <authorList>
            <person name="de Groot N.N."/>
        </authorList>
    </citation>
    <scope>NUCLEOTIDE SEQUENCE [LARGE SCALE GENOMIC DNA]</scope>
    <source>
        <strain evidence="1 2">DSM 19548</strain>
    </source>
</reference>